<dbReference type="Gene3D" id="3.40.640.10">
    <property type="entry name" value="Type I PLP-dependent aspartate aminotransferase-like (Major domain)"/>
    <property type="match status" value="1"/>
</dbReference>
<comment type="similarity">
    <text evidence="5">Belongs to the class-II pyridoxal-phosphate-dependent aminotransferase family. MalY/PatB cystathionine beta-lyase subfamily.</text>
</comment>
<dbReference type="Proteomes" id="UP000657177">
    <property type="component" value="Unassembled WGS sequence"/>
</dbReference>
<evidence type="ECO:0000259" key="6">
    <source>
        <dbReference type="Pfam" id="PF00155"/>
    </source>
</evidence>
<dbReference type="PANTHER" id="PTHR43525">
    <property type="entry name" value="PROTEIN MALY"/>
    <property type="match status" value="1"/>
</dbReference>
<comment type="caution">
    <text evidence="7">The sequence shown here is derived from an EMBL/GenBank/DDBJ whole genome shotgun (WGS) entry which is preliminary data.</text>
</comment>
<keyword evidence="8" id="KW-1185">Reference proteome</keyword>
<comment type="cofactor">
    <cofactor evidence="1">
        <name>pyridoxal 5'-phosphate</name>
        <dbReference type="ChEBI" id="CHEBI:597326"/>
    </cofactor>
</comment>
<accession>A0A8J6I0U9</accession>
<evidence type="ECO:0000313" key="7">
    <source>
        <dbReference type="EMBL" id="MBA2132247.1"/>
    </source>
</evidence>
<dbReference type="PANTHER" id="PTHR43525:SF1">
    <property type="entry name" value="PROTEIN MALY"/>
    <property type="match status" value="1"/>
</dbReference>
<name>A0A8J6I0U9_9FIRM</name>
<sequence>MPYNFDQIINREQTGSVKWDRRAEVFGSEDLLPLWVADMDFAVPPCVTKALMERIKHPVYGYTFPPPQFYQAFCEWVVKRHQWTIEPEWLVVTPGVVPALALAVLAFTQPGEGVIIQPPVYGPFFRVVENNRRQLVLNPLKEENGRYTMDFDHLETVVNPQVKMMILCSPHNPVGRVWTREELERLGEFCRRHQILIVSDEIHADLVYPNYHHLPVAALPELAQHTITCFAPSKTFNLPGLTTAVTVIPDPEKRRRFQQVQSALGMHIHNTLGITAFTAAYQQGETWLEALISYLQGNLDFLMAFFAARLPAIKPVPPEGTYLVWLDCRRLPLPPNMLKSFFIHDAKVGLNNGSDFGPGGEGFQRLNLACPRPRLEEALHRIEQAVGKLPGENR</sequence>
<dbReference type="Gene3D" id="3.90.1150.10">
    <property type="entry name" value="Aspartate Aminotransferase, domain 1"/>
    <property type="match status" value="1"/>
</dbReference>
<dbReference type="InterPro" id="IPR027619">
    <property type="entry name" value="C-S_lyase_PatB-like"/>
</dbReference>
<evidence type="ECO:0000313" key="8">
    <source>
        <dbReference type="Proteomes" id="UP000657177"/>
    </source>
</evidence>
<dbReference type="InterPro" id="IPR015422">
    <property type="entry name" value="PyrdxlP-dep_Trfase_small"/>
</dbReference>
<dbReference type="InterPro" id="IPR051798">
    <property type="entry name" value="Class-II_PLP-Dep_Aminotrans"/>
</dbReference>
<keyword evidence="4 7" id="KW-0456">Lyase</keyword>
<dbReference type="EMBL" id="JAAKDE010000003">
    <property type="protein sequence ID" value="MBA2132247.1"/>
    <property type="molecule type" value="Genomic_DNA"/>
</dbReference>
<reference evidence="7" key="1">
    <citation type="submission" date="2020-06" db="EMBL/GenBank/DDBJ databases">
        <title>Novel chitinolytic bacterium.</title>
        <authorList>
            <person name="Ungkulpasvich U."/>
            <person name="Kosugi A."/>
            <person name="Uke A."/>
        </authorList>
    </citation>
    <scope>NUCLEOTIDE SEQUENCE</scope>
    <source>
        <strain evidence="7">UUS1-1</strain>
    </source>
</reference>
<evidence type="ECO:0000256" key="1">
    <source>
        <dbReference type="ARBA" id="ARBA00001933"/>
    </source>
</evidence>
<gene>
    <name evidence="7" type="ORF">G5B42_01600</name>
</gene>
<evidence type="ECO:0000256" key="3">
    <source>
        <dbReference type="ARBA" id="ARBA00022898"/>
    </source>
</evidence>
<keyword evidence="3" id="KW-0663">Pyridoxal phosphate</keyword>
<dbReference type="AlphaFoldDB" id="A0A8J6I0U9"/>
<dbReference type="GO" id="GO:0047804">
    <property type="term" value="F:cysteine-S-conjugate beta-lyase activity"/>
    <property type="evidence" value="ECO:0007669"/>
    <property type="project" value="UniProtKB-EC"/>
</dbReference>
<dbReference type="EC" id="4.4.1.13" evidence="2"/>
<evidence type="ECO:0000256" key="2">
    <source>
        <dbReference type="ARBA" id="ARBA00012224"/>
    </source>
</evidence>
<dbReference type="InterPro" id="IPR015424">
    <property type="entry name" value="PyrdxlP-dep_Trfase"/>
</dbReference>
<dbReference type="RefSeq" id="WP_181338703.1">
    <property type="nucleotide sequence ID" value="NZ_JAAKDE010000003.1"/>
</dbReference>
<organism evidence="7 8">
    <name type="scientific">Capillibacterium thermochitinicola</name>
    <dbReference type="NCBI Taxonomy" id="2699427"/>
    <lineage>
        <taxon>Bacteria</taxon>
        <taxon>Bacillati</taxon>
        <taxon>Bacillota</taxon>
        <taxon>Capillibacterium</taxon>
    </lineage>
</organism>
<dbReference type="GO" id="GO:0030170">
    <property type="term" value="F:pyridoxal phosphate binding"/>
    <property type="evidence" value="ECO:0007669"/>
    <property type="project" value="InterPro"/>
</dbReference>
<evidence type="ECO:0000256" key="4">
    <source>
        <dbReference type="ARBA" id="ARBA00023239"/>
    </source>
</evidence>
<dbReference type="InterPro" id="IPR004839">
    <property type="entry name" value="Aminotransferase_I/II_large"/>
</dbReference>
<protein>
    <recommendedName>
        <fullName evidence="2">cysteine-S-conjugate beta-lyase</fullName>
        <ecNumber evidence="2">4.4.1.13</ecNumber>
    </recommendedName>
</protein>
<proteinExistence type="inferred from homology"/>
<dbReference type="CDD" id="cd00609">
    <property type="entry name" value="AAT_like"/>
    <property type="match status" value="1"/>
</dbReference>
<evidence type="ECO:0000256" key="5">
    <source>
        <dbReference type="ARBA" id="ARBA00037974"/>
    </source>
</evidence>
<dbReference type="Pfam" id="PF00155">
    <property type="entry name" value="Aminotran_1_2"/>
    <property type="match status" value="1"/>
</dbReference>
<dbReference type="SUPFAM" id="SSF53383">
    <property type="entry name" value="PLP-dependent transferases"/>
    <property type="match status" value="1"/>
</dbReference>
<dbReference type="NCBIfam" id="TIGR04350">
    <property type="entry name" value="C_S_lyase_PatB"/>
    <property type="match status" value="1"/>
</dbReference>
<dbReference type="InterPro" id="IPR015421">
    <property type="entry name" value="PyrdxlP-dep_Trfase_major"/>
</dbReference>
<feature type="domain" description="Aminotransferase class I/classII large" evidence="6">
    <location>
        <begin position="31"/>
        <end position="382"/>
    </location>
</feature>